<evidence type="ECO:0000313" key="2">
    <source>
        <dbReference type="EMBL" id="TRM59453.1"/>
    </source>
</evidence>
<reference evidence="2 3" key="1">
    <citation type="journal article" date="2019" name="New Phytol.">
        <title>Comparative genomics reveals unique wood-decay strategies and fruiting body development in the Schizophyllaceae.</title>
        <authorList>
            <person name="Almasi E."/>
            <person name="Sahu N."/>
            <person name="Krizsan K."/>
            <person name="Balint B."/>
            <person name="Kovacs G.M."/>
            <person name="Kiss B."/>
            <person name="Cseklye J."/>
            <person name="Drula E."/>
            <person name="Henrissat B."/>
            <person name="Nagy I."/>
            <person name="Chovatia M."/>
            <person name="Adam C."/>
            <person name="LaButti K."/>
            <person name="Lipzen A."/>
            <person name="Riley R."/>
            <person name="Grigoriev I.V."/>
            <person name="Nagy L.G."/>
        </authorList>
    </citation>
    <scope>NUCLEOTIDE SEQUENCE [LARGE SCALE GENOMIC DNA]</scope>
    <source>
        <strain evidence="2 3">NL-1724</strain>
    </source>
</reference>
<keyword evidence="3" id="KW-1185">Reference proteome</keyword>
<comment type="caution">
    <text evidence="2">The sequence shown here is derived from an EMBL/GenBank/DDBJ whole genome shotgun (WGS) entry which is preliminary data.</text>
</comment>
<dbReference type="Proteomes" id="UP000320762">
    <property type="component" value="Unassembled WGS sequence"/>
</dbReference>
<proteinExistence type="predicted"/>
<evidence type="ECO:0000313" key="3">
    <source>
        <dbReference type="Proteomes" id="UP000320762"/>
    </source>
</evidence>
<protein>
    <recommendedName>
        <fullName evidence="4">F-box domain-containing protein</fullName>
    </recommendedName>
</protein>
<dbReference type="EMBL" id="VDMD01000028">
    <property type="protein sequence ID" value="TRM59453.1"/>
    <property type="molecule type" value="Genomic_DNA"/>
</dbReference>
<gene>
    <name evidence="2" type="ORF">BD626DRAFT_608134</name>
</gene>
<feature type="region of interest" description="Disordered" evidence="1">
    <location>
        <begin position="463"/>
        <end position="491"/>
    </location>
</feature>
<evidence type="ECO:0000256" key="1">
    <source>
        <dbReference type="SAM" id="MobiDB-lite"/>
    </source>
</evidence>
<feature type="region of interest" description="Disordered" evidence="1">
    <location>
        <begin position="1"/>
        <end position="24"/>
    </location>
</feature>
<sequence length="520" mass="58726">MAQRHDESGESGEDHQNPRCDRVKLSGYTTVPSERVPYSIYDETRPGFADMPTEILQLIFERSVAPSFLISPVYAIREDAWLGAMHTKQSLSRVCRLWYPTAIALLYCDVGLRSAGQIAALLDTLQNTPSLIPLVRSITIVYDFIANQQDAYVDDVTQILRLCKQVYKVSFMAKEWYWPDPGQLAPLAGSTTAFLPHITCLHFDSCQERKTLYSASPNTPEPPILRNFSSQLAELQLYIHEAYIPEITFTSLVTFTCLSSIKIHVPAGTMALRRSLHSLRAMARTCVTCTCMSTGPSVVMTLGSPCNRHSITARDSSISSFRSALDVHPAVQWIDVWNLDEIDKKQEPGVVWTDARKVREGLRNPGGLESFTFPCLRGVRTIDSSLLTLRDLPRIMRPEVWTGVDASFEYPGLTVNHIAGRIWRVNVDPIYDDGFRPGSSEEEEDDECDEDIGWRDDDMLFKRRSYSPPQDEDGSSVHSSDSSWVASDKEVDAEDQLTHADILHLFRLEGQRRQQVDERK</sequence>
<organism evidence="2 3">
    <name type="scientific">Schizophyllum amplum</name>
    <dbReference type="NCBI Taxonomy" id="97359"/>
    <lineage>
        <taxon>Eukaryota</taxon>
        <taxon>Fungi</taxon>
        <taxon>Dikarya</taxon>
        <taxon>Basidiomycota</taxon>
        <taxon>Agaricomycotina</taxon>
        <taxon>Agaricomycetes</taxon>
        <taxon>Agaricomycetidae</taxon>
        <taxon>Agaricales</taxon>
        <taxon>Schizophyllaceae</taxon>
        <taxon>Schizophyllum</taxon>
    </lineage>
</organism>
<evidence type="ECO:0008006" key="4">
    <source>
        <dbReference type="Google" id="ProtNLM"/>
    </source>
</evidence>
<dbReference type="AlphaFoldDB" id="A0A550C3T1"/>
<feature type="compositionally biased region" description="Low complexity" evidence="1">
    <location>
        <begin position="476"/>
        <end position="486"/>
    </location>
</feature>
<accession>A0A550C3T1</accession>
<dbReference type="OrthoDB" id="3258555at2759"/>
<name>A0A550C3T1_9AGAR</name>